<gene>
    <name evidence="8" type="ORF">NDU88_005277</name>
</gene>
<comment type="similarity">
    <text evidence="5">Belongs to the FAM234 family.</text>
</comment>
<dbReference type="Pfam" id="PF23727">
    <property type="entry name" value="Beta-prop_FAM234A_B"/>
    <property type="match status" value="1"/>
</dbReference>
<organism evidence="8 9">
    <name type="scientific">Pleurodeles waltl</name>
    <name type="common">Iberian ribbed newt</name>
    <dbReference type="NCBI Taxonomy" id="8319"/>
    <lineage>
        <taxon>Eukaryota</taxon>
        <taxon>Metazoa</taxon>
        <taxon>Chordata</taxon>
        <taxon>Craniata</taxon>
        <taxon>Vertebrata</taxon>
        <taxon>Euteleostomi</taxon>
        <taxon>Amphibia</taxon>
        <taxon>Batrachia</taxon>
        <taxon>Caudata</taxon>
        <taxon>Salamandroidea</taxon>
        <taxon>Salamandridae</taxon>
        <taxon>Pleurodelinae</taxon>
        <taxon>Pleurodeles</taxon>
    </lineage>
</organism>
<keyword evidence="2 6" id="KW-0812">Transmembrane</keyword>
<comment type="caution">
    <text evidence="8">The sequence shown here is derived from an EMBL/GenBank/DDBJ whole genome shotgun (WGS) entry which is preliminary data.</text>
</comment>
<protein>
    <recommendedName>
        <fullName evidence="7">FAM234A/B beta-propeller domain-containing protein</fullName>
    </recommendedName>
</protein>
<evidence type="ECO:0000256" key="6">
    <source>
        <dbReference type="SAM" id="Phobius"/>
    </source>
</evidence>
<evidence type="ECO:0000256" key="3">
    <source>
        <dbReference type="ARBA" id="ARBA00022989"/>
    </source>
</evidence>
<evidence type="ECO:0000256" key="4">
    <source>
        <dbReference type="ARBA" id="ARBA00023136"/>
    </source>
</evidence>
<proteinExistence type="inferred from homology"/>
<reference evidence="8" key="1">
    <citation type="journal article" date="2022" name="bioRxiv">
        <title>Sequencing and chromosome-scale assembly of the giantPleurodeles waltlgenome.</title>
        <authorList>
            <person name="Brown T."/>
            <person name="Elewa A."/>
            <person name="Iarovenko S."/>
            <person name="Subramanian E."/>
            <person name="Araus A.J."/>
            <person name="Petzold A."/>
            <person name="Susuki M."/>
            <person name="Suzuki K.-i.T."/>
            <person name="Hayashi T."/>
            <person name="Toyoda A."/>
            <person name="Oliveira C."/>
            <person name="Osipova E."/>
            <person name="Leigh N.D."/>
            <person name="Simon A."/>
            <person name="Yun M.H."/>
        </authorList>
    </citation>
    <scope>NUCLEOTIDE SEQUENCE</scope>
    <source>
        <strain evidence="8">20211129_DDA</strain>
        <tissue evidence="8">Liver</tissue>
    </source>
</reference>
<dbReference type="GO" id="GO:0016020">
    <property type="term" value="C:membrane"/>
    <property type="evidence" value="ECO:0007669"/>
    <property type="project" value="UniProtKB-SubCell"/>
</dbReference>
<dbReference type="Proteomes" id="UP001066276">
    <property type="component" value="Chromosome 4_1"/>
</dbReference>
<evidence type="ECO:0000256" key="5">
    <source>
        <dbReference type="ARBA" id="ARBA00025791"/>
    </source>
</evidence>
<keyword evidence="3 6" id="KW-1133">Transmembrane helix</keyword>
<name>A0AAV7TB47_PLEWA</name>
<keyword evidence="4 6" id="KW-0472">Membrane</keyword>
<dbReference type="EMBL" id="JANPWB010000007">
    <property type="protein sequence ID" value="KAJ1173445.1"/>
    <property type="molecule type" value="Genomic_DNA"/>
</dbReference>
<evidence type="ECO:0000313" key="9">
    <source>
        <dbReference type="Proteomes" id="UP001066276"/>
    </source>
</evidence>
<dbReference type="SUPFAM" id="SSF50998">
    <property type="entry name" value="Quinoprotein alcohol dehydrogenase-like"/>
    <property type="match status" value="1"/>
</dbReference>
<accession>A0AAV7TB47</accession>
<dbReference type="InterPro" id="IPR055409">
    <property type="entry name" value="Beta-prop_FAM234A_B"/>
</dbReference>
<feature type="domain" description="FAM234A/B beta-propeller" evidence="7">
    <location>
        <begin position="150"/>
        <end position="615"/>
    </location>
</feature>
<evidence type="ECO:0000313" key="8">
    <source>
        <dbReference type="EMBL" id="KAJ1173445.1"/>
    </source>
</evidence>
<evidence type="ECO:0000256" key="2">
    <source>
        <dbReference type="ARBA" id="ARBA00022692"/>
    </source>
</evidence>
<evidence type="ECO:0000256" key="1">
    <source>
        <dbReference type="ARBA" id="ARBA00004167"/>
    </source>
</evidence>
<dbReference type="InterPro" id="IPR011047">
    <property type="entry name" value="Quinoprotein_ADH-like_sf"/>
</dbReference>
<comment type="subcellular location">
    <subcellularLocation>
        <location evidence="1">Membrane</location>
        <topology evidence="1">Single-pass membrane protein</topology>
    </subcellularLocation>
</comment>
<dbReference type="AlphaFoldDB" id="A0AAV7TB47"/>
<evidence type="ECO:0000259" key="7">
    <source>
        <dbReference type="Pfam" id="PF23727"/>
    </source>
</evidence>
<dbReference type="InterPro" id="IPR045232">
    <property type="entry name" value="FAM234"/>
</dbReference>
<keyword evidence="9" id="KW-1185">Reference proteome</keyword>
<feature type="transmembrane region" description="Helical" evidence="6">
    <location>
        <begin position="105"/>
        <end position="125"/>
    </location>
</feature>
<dbReference type="PANTHER" id="PTHR21419:SF25">
    <property type="entry name" value="PROTEIN FAM234B"/>
    <property type="match status" value="1"/>
</dbReference>
<sequence length="622" mass="68111">MATVLSRALKLPGKKNHDLGEYDPLTQADSDESEDDLVINIQKNGLRNFRSGLEEGLEPDSDTEVGQQKIKQRLAKDTADGHSMISGLNPEEKVVPSVVPCLRTAAFLLTVIIAMVLVLLCAFLIPCPQKDLLSTWSLRLGQETGVTSPLDIFDVNNDGVPDILLSFSPLRNDSTQGTSRPLVTVVSLSGVNGSILWTSQIHEVLHSIYCGRLLMADRDKPTCLLTGSSKFLRLLNASSGKTIWTMSSARIPSLKMTAPAFILPDLDGDETSDLLVLLIGENQPDLSFLLVSGGTGKIIGGLVKYSILGDGKLVGPQIYVTGRGAYYVLFGLGNVQAVALRDIYAQAKNRDAIPPVLVKQDQDWEKRRSGNVSELINIYSGGVEFLQLVPASDNNCSDLLITTKHGLSLLSGQNLEPRWTLNLKNIQSDPTPGYFNEDRILDFMLQVQSGNRLKKVLVINGKTGTSIWNITVPWRKHESKAASVLTADLKSIFLYWGEEPHLASNSSFSGTDELPRYHLYLLHPNYPSVLLDLFNSTATVTATAVGVSDPQKDAFYITVTADSAQGNTRDSYRPLAVSKLGLRWAMAHSNVVSLGAVPLKIKPMEVRRILSRLKFVSQEQKF</sequence>
<dbReference type="PANTHER" id="PTHR21419">
    <property type="match status" value="1"/>
</dbReference>